<comment type="caution">
    <text evidence="1">The sequence shown here is derived from an EMBL/GenBank/DDBJ whole genome shotgun (WGS) entry which is preliminary data.</text>
</comment>
<dbReference type="EMBL" id="JAPDGR010000891">
    <property type="protein sequence ID" value="KAJ2986805.1"/>
    <property type="molecule type" value="Genomic_DNA"/>
</dbReference>
<evidence type="ECO:0000313" key="1">
    <source>
        <dbReference type="EMBL" id="KAJ2986805.1"/>
    </source>
</evidence>
<organism evidence="1 2">
    <name type="scientific">Xylaria curta</name>
    <dbReference type="NCBI Taxonomy" id="42375"/>
    <lineage>
        <taxon>Eukaryota</taxon>
        <taxon>Fungi</taxon>
        <taxon>Dikarya</taxon>
        <taxon>Ascomycota</taxon>
        <taxon>Pezizomycotina</taxon>
        <taxon>Sordariomycetes</taxon>
        <taxon>Xylariomycetidae</taxon>
        <taxon>Xylariales</taxon>
        <taxon>Xylariaceae</taxon>
        <taxon>Xylaria</taxon>
    </lineage>
</organism>
<sequence>MLPRLDPILYADPPPDDFEPKTGVELDSLFVTEHWQRKSFRGLHSWQNGPMMSQLWFSSKTGLIGGGHRTQDYGPVEEPKPAAPTDPANPTNPTDPTNPADPADSKANVVKKNREDVALETFHAERIQVNESGWFPFLRKDRWLDTVESDPFLGGGRWSVDNPKIWEVLSISIELFDRMLKAMVADRHEMLETILFGLLTSWESMSSEPVPFVGANYLLSQRFLQGLSLMQKLPNPIAFITQYTQADWNDRLINLMDHQTWAMVDRFRGDEGTWGATLLNSKSMIVIDSGIIKTMMAVIDTEQFVDEDGCTEIGFAAELRIFGGQFFMGPTDTNNKPFGAFRLTWPEPYLETIPGEECLKGHRSFKSGITMPVTRIPAIYASKMLSAEFWDDPAIPRKSDDYFHTNRIIISDTEYLGLRHSTVWTLASIESMLPTNLHPGEQELMTMWQERERVWTEKRKGWYPGALSWMGALLTGENVSIVGDVRVEGMGHEIPTCLQPSRRDRLLQYSRRPGRCIALFLGGEFGMTNVFPEEAADAGVGMFEVEGVKEAPDVVTEGWGKGSWAPGKDYAGGWMRGQVAIEPTCYATITYITMQMWRDDERS</sequence>
<dbReference type="Proteomes" id="UP001143856">
    <property type="component" value="Unassembled WGS sequence"/>
</dbReference>
<keyword evidence="2" id="KW-1185">Reference proteome</keyword>
<protein>
    <submittedName>
        <fullName evidence="1">Uncharacterized protein</fullName>
    </submittedName>
</protein>
<proteinExistence type="predicted"/>
<name>A0ACC1P637_9PEZI</name>
<evidence type="ECO:0000313" key="2">
    <source>
        <dbReference type="Proteomes" id="UP001143856"/>
    </source>
</evidence>
<accession>A0ACC1P637</accession>
<gene>
    <name evidence="1" type="ORF">NUW58_g4857</name>
</gene>
<reference evidence="1" key="1">
    <citation type="submission" date="2022-10" db="EMBL/GenBank/DDBJ databases">
        <title>Genome Sequence of Xylaria curta.</title>
        <authorList>
            <person name="Buettner E."/>
        </authorList>
    </citation>
    <scope>NUCLEOTIDE SEQUENCE</scope>
    <source>
        <strain evidence="1">Babe10</strain>
    </source>
</reference>